<sequence length="184" mass="20598">MRVVGAGPVDAAAKPGPIAMYRGGQEYDPFYGRDPSEFFETAVHYPVLPPPAVKPKKHRPRLHINLGRLGRHAATDHIEPTRLREDLNIHVSNPTFTRENLSKRNYDAFFESGEPVYSLEKRVPPSHETEPPSPSIPEEPQRHSLGLFHHRPRVPPRARSADPEGALEASQKGDRCPLEVSPSE</sequence>
<organism evidence="2 3">
    <name type="scientific">Lutzomyia longipalpis</name>
    <name type="common">Sand fly</name>
    <dbReference type="NCBI Taxonomy" id="7200"/>
    <lineage>
        <taxon>Eukaryota</taxon>
        <taxon>Metazoa</taxon>
        <taxon>Ecdysozoa</taxon>
        <taxon>Arthropoda</taxon>
        <taxon>Hexapoda</taxon>
        <taxon>Insecta</taxon>
        <taxon>Pterygota</taxon>
        <taxon>Neoptera</taxon>
        <taxon>Endopterygota</taxon>
        <taxon>Diptera</taxon>
        <taxon>Nematocera</taxon>
        <taxon>Psychodoidea</taxon>
        <taxon>Psychodidae</taxon>
        <taxon>Lutzomyia</taxon>
        <taxon>Lutzomyia</taxon>
    </lineage>
</organism>
<protein>
    <submittedName>
        <fullName evidence="2">Uncharacterized protein</fullName>
    </submittedName>
</protein>
<dbReference type="EnsemblMetazoa" id="LLOJ006881-RA">
    <property type="protein sequence ID" value="LLOJ006881-PA"/>
    <property type="gene ID" value="LLOJ006881"/>
</dbReference>
<dbReference type="VEuPathDB" id="VectorBase:LLONM1_007525"/>
<name>A0A1B0GK55_LUTLO</name>
<feature type="region of interest" description="Disordered" evidence="1">
    <location>
        <begin position="119"/>
        <end position="184"/>
    </location>
</feature>
<reference evidence="3" key="1">
    <citation type="submission" date="2012-05" db="EMBL/GenBank/DDBJ databases">
        <title>Whole Genome Assembly of Lutzomyia longipalpis.</title>
        <authorList>
            <person name="Richards S."/>
            <person name="Qu C."/>
            <person name="Dillon R."/>
            <person name="Worley K."/>
            <person name="Scherer S."/>
            <person name="Batterton M."/>
            <person name="Taylor A."/>
            <person name="Hawes A."/>
            <person name="Hernandez B."/>
            <person name="Kovar C."/>
            <person name="Mandapat C."/>
            <person name="Pham C."/>
            <person name="Qu C."/>
            <person name="Jing C."/>
            <person name="Bess C."/>
            <person name="Bandaranaike D."/>
            <person name="Ngo D."/>
            <person name="Ongeri F."/>
            <person name="Arias F."/>
            <person name="Lara F."/>
            <person name="Weissenberger G."/>
            <person name="Kamau G."/>
            <person name="Han H."/>
            <person name="Shen H."/>
            <person name="Dinh H."/>
            <person name="Khalil I."/>
            <person name="Jones J."/>
            <person name="Shafer J."/>
            <person name="Jayaseelan J."/>
            <person name="Quiroz J."/>
            <person name="Blankenburg K."/>
            <person name="Nguyen L."/>
            <person name="Jackson L."/>
            <person name="Francisco L."/>
            <person name="Tang L.-Y."/>
            <person name="Pu L.-L."/>
            <person name="Perales L."/>
            <person name="Lorensuhewa L."/>
            <person name="Munidasa M."/>
            <person name="Coyle M."/>
            <person name="Taylor M."/>
            <person name="Puazo M."/>
            <person name="Firestine M."/>
            <person name="Scheel M."/>
            <person name="Javaid M."/>
            <person name="Wang M."/>
            <person name="Li M."/>
            <person name="Tabassum N."/>
            <person name="Saada N."/>
            <person name="Osuji N."/>
            <person name="Aqrawi P."/>
            <person name="Fu Q."/>
            <person name="Thornton R."/>
            <person name="Raj R."/>
            <person name="Goodspeed R."/>
            <person name="Mata R."/>
            <person name="Najjar R."/>
            <person name="Gubbala S."/>
            <person name="Lee S."/>
            <person name="Denson S."/>
            <person name="Patil S."/>
            <person name="Macmil S."/>
            <person name="Qi S."/>
            <person name="Matskevitch T."/>
            <person name="Palculict T."/>
            <person name="Mathew T."/>
            <person name="Vee V."/>
            <person name="Velamala V."/>
            <person name="Korchina V."/>
            <person name="Cai W."/>
            <person name="Liu W."/>
            <person name="Dai W."/>
            <person name="Zou X."/>
            <person name="Zhu Y."/>
            <person name="Zhang Y."/>
            <person name="Wu Y.-Q."/>
            <person name="Xin Y."/>
            <person name="Nazarath L."/>
            <person name="Kovar C."/>
            <person name="Han Y."/>
            <person name="Muzny D."/>
            <person name="Gibbs R."/>
        </authorList>
    </citation>
    <scope>NUCLEOTIDE SEQUENCE [LARGE SCALE GENOMIC DNA]</scope>
    <source>
        <strain evidence="3">Jacobina</strain>
    </source>
</reference>
<dbReference type="VEuPathDB" id="VectorBase:LLOJ006881"/>
<dbReference type="EMBL" id="AJWK01022604">
    <property type="status" value="NOT_ANNOTATED_CDS"/>
    <property type="molecule type" value="Genomic_DNA"/>
</dbReference>
<evidence type="ECO:0000313" key="2">
    <source>
        <dbReference type="EnsemblMetazoa" id="LLOJ006881-PA"/>
    </source>
</evidence>
<evidence type="ECO:0000313" key="3">
    <source>
        <dbReference type="Proteomes" id="UP000092461"/>
    </source>
</evidence>
<dbReference type="EMBL" id="AJWK01008674">
    <property type="status" value="NOT_ANNOTATED_CDS"/>
    <property type="molecule type" value="Genomic_DNA"/>
</dbReference>
<keyword evidence="3" id="KW-1185">Reference proteome</keyword>
<feature type="compositionally biased region" description="Basic and acidic residues" evidence="1">
    <location>
        <begin position="119"/>
        <end position="130"/>
    </location>
</feature>
<reference evidence="2" key="2">
    <citation type="submission" date="2020-05" db="UniProtKB">
        <authorList>
            <consortium name="EnsemblMetazoa"/>
        </authorList>
    </citation>
    <scope>IDENTIFICATION</scope>
    <source>
        <strain evidence="2">Jacobina</strain>
    </source>
</reference>
<dbReference type="Proteomes" id="UP000092461">
    <property type="component" value="Unassembled WGS sequence"/>
</dbReference>
<dbReference type="EnsemblMetazoa" id="LLOJ002663-RA">
    <property type="protein sequence ID" value="LLOJ002663-PA"/>
    <property type="gene ID" value="LLOJ002663"/>
</dbReference>
<proteinExistence type="predicted"/>
<evidence type="ECO:0000256" key="1">
    <source>
        <dbReference type="SAM" id="MobiDB-lite"/>
    </source>
</evidence>
<accession>A0A1B0GK55</accession>
<dbReference type="VEuPathDB" id="VectorBase:LLOJ002663"/>
<dbReference type="AlphaFoldDB" id="A0A1B0GK55"/>